<dbReference type="RefSeq" id="WP_069947287.1">
    <property type="nucleotide sequence ID" value="NZ_CP014143.1"/>
</dbReference>
<feature type="transmembrane region" description="Helical" evidence="6">
    <location>
        <begin position="295"/>
        <end position="317"/>
    </location>
</feature>
<sequence length="491" mass="51812">MLKWISERMYLPRRGVFALLLLGILASLAIAQQERTPHVAKFSIDGAIGPATTDYLERAMEEAQEQGARLFVIQMDTPGGLDAATRDIIQNILASDIPVATLVYPAGSRAASAGTYILYASHVAAMAPSTTLGAATPVQMGGAPGQPQPGQQPGQEPGAGSGAAERSNQEGDGDKSEGDTKTDNAGKSEESPAPKPGSAMERKVINDSVAYIRGLANRYGRNADWAEKAVREAATLTAREALEENVIDIVAKNPEDLIAQLAGRKVQLESGEVTVQEDIAELPLREYEPDWRNELLALITNPQVAYILLLVGIYGLIFEGYNPGALVPGIVGVICLLLAFYALQVLPINYAGLALIIVGALLIVAEVFMPSFGALGIGGVIALVIGSVMLIDSDVPGMQVSRKLIGAVAGVSGLAMLGLLMAVGRSLRQPRVASDLAMVGRTATVKSVEKDEVLVMIGGEIWSAHCDVDLVPGQHVKVVAEQGLWLQVEPE</sequence>
<dbReference type="STRING" id="1769779.AUP74_01823"/>
<feature type="domain" description="NfeD-like C-terminal" evidence="7">
    <location>
        <begin position="437"/>
        <end position="490"/>
    </location>
</feature>
<feature type="transmembrane region" description="Helical" evidence="6">
    <location>
        <begin position="348"/>
        <end position="365"/>
    </location>
</feature>
<feature type="transmembrane region" description="Helical" evidence="6">
    <location>
        <begin position="324"/>
        <end position="342"/>
    </location>
</feature>
<dbReference type="KEGG" id="micc:AUP74_01823"/>
<keyword evidence="4 6" id="KW-0472">Membrane</keyword>
<gene>
    <name evidence="10" type="ORF">AUP74_01823</name>
</gene>
<feature type="transmembrane region" description="Helical" evidence="6">
    <location>
        <begin position="403"/>
        <end position="423"/>
    </location>
</feature>
<reference evidence="11" key="1">
    <citation type="submission" date="2016-01" db="EMBL/GenBank/DDBJ databases">
        <title>Complete genome sequence of Microbulbifer sp. CCB-MM1, a halophile isolated from Matang Mangrove Forest, Perak.</title>
        <authorList>
            <person name="Moh T.H."/>
            <person name="Dinesh B."/>
            <person name="Lau N.-S."/>
            <person name="Go F."/>
            <person name="Alexander Chong S.-C."/>
        </authorList>
    </citation>
    <scope>NUCLEOTIDE SEQUENCE [LARGE SCALE GENOMIC DNA]</scope>
    <source>
        <strain evidence="11">CCB-MM1</strain>
    </source>
</reference>
<feature type="compositionally biased region" description="Low complexity" evidence="5">
    <location>
        <begin position="148"/>
        <end position="164"/>
    </location>
</feature>
<evidence type="ECO:0000259" key="9">
    <source>
        <dbReference type="Pfam" id="PF25145"/>
    </source>
</evidence>
<keyword evidence="11" id="KW-1185">Reference proteome</keyword>
<dbReference type="InterPro" id="IPR052165">
    <property type="entry name" value="Membrane_assoc_protease"/>
</dbReference>
<dbReference type="SUPFAM" id="SSF141322">
    <property type="entry name" value="NfeD domain-like"/>
    <property type="match status" value="1"/>
</dbReference>
<dbReference type="Gene3D" id="2.40.50.140">
    <property type="entry name" value="Nucleic acid-binding proteins"/>
    <property type="match status" value="1"/>
</dbReference>
<evidence type="ECO:0000259" key="7">
    <source>
        <dbReference type="Pfam" id="PF01957"/>
    </source>
</evidence>
<keyword evidence="2 6" id="KW-0812">Transmembrane</keyword>
<name>A0A1C9W7W6_9GAMM</name>
<dbReference type="Gene3D" id="3.90.226.10">
    <property type="entry name" value="2-enoyl-CoA Hydratase, Chain A, domain 1"/>
    <property type="match status" value="1"/>
</dbReference>
<dbReference type="GO" id="GO:0016020">
    <property type="term" value="C:membrane"/>
    <property type="evidence" value="ECO:0007669"/>
    <property type="project" value="UniProtKB-SubCell"/>
</dbReference>
<dbReference type="InterPro" id="IPR012340">
    <property type="entry name" value="NA-bd_OB-fold"/>
</dbReference>
<evidence type="ECO:0000256" key="3">
    <source>
        <dbReference type="ARBA" id="ARBA00022989"/>
    </source>
</evidence>
<dbReference type="AlphaFoldDB" id="A0A1C9W7W6"/>
<evidence type="ECO:0000256" key="6">
    <source>
        <dbReference type="SAM" id="Phobius"/>
    </source>
</evidence>
<dbReference type="CDD" id="cd07020">
    <property type="entry name" value="Clp_protease_NfeD_1"/>
    <property type="match status" value="1"/>
</dbReference>
<feature type="region of interest" description="Disordered" evidence="5">
    <location>
        <begin position="136"/>
        <end position="202"/>
    </location>
</feature>
<evidence type="ECO:0000256" key="5">
    <source>
        <dbReference type="SAM" id="MobiDB-lite"/>
    </source>
</evidence>
<keyword evidence="3 6" id="KW-1133">Transmembrane helix</keyword>
<dbReference type="SUPFAM" id="SSF52096">
    <property type="entry name" value="ClpP/crotonase"/>
    <property type="match status" value="1"/>
</dbReference>
<dbReference type="Pfam" id="PF01957">
    <property type="entry name" value="NfeD"/>
    <property type="match status" value="1"/>
</dbReference>
<proteinExistence type="predicted"/>
<dbReference type="InterPro" id="IPR056739">
    <property type="entry name" value="NfeD_membrane"/>
</dbReference>
<feature type="domain" description="NfeD integral membrane" evidence="8">
    <location>
        <begin position="304"/>
        <end position="420"/>
    </location>
</feature>
<dbReference type="Pfam" id="PF24961">
    <property type="entry name" value="NfeD_membrane"/>
    <property type="match status" value="1"/>
</dbReference>
<dbReference type="Proteomes" id="UP000095672">
    <property type="component" value="Chromosome"/>
</dbReference>
<organism evidence="10 11">
    <name type="scientific">Microbulbifer aggregans</name>
    <dbReference type="NCBI Taxonomy" id="1769779"/>
    <lineage>
        <taxon>Bacteria</taxon>
        <taxon>Pseudomonadati</taxon>
        <taxon>Pseudomonadota</taxon>
        <taxon>Gammaproteobacteria</taxon>
        <taxon>Cellvibrionales</taxon>
        <taxon>Microbulbiferaceae</taxon>
        <taxon>Microbulbifer</taxon>
    </lineage>
</organism>
<accession>A0A1C9W7W6</accession>
<feature type="compositionally biased region" description="Basic and acidic residues" evidence="5">
    <location>
        <begin position="167"/>
        <end position="192"/>
    </location>
</feature>
<protein>
    <submittedName>
        <fullName evidence="10">Uncharacterized protein</fullName>
    </submittedName>
</protein>
<evidence type="ECO:0000259" key="8">
    <source>
        <dbReference type="Pfam" id="PF24961"/>
    </source>
</evidence>
<dbReference type="InterPro" id="IPR029045">
    <property type="entry name" value="ClpP/crotonase-like_dom_sf"/>
</dbReference>
<evidence type="ECO:0000313" key="10">
    <source>
        <dbReference type="EMBL" id="AOS97254.1"/>
    </source>
</evidence>
<evidence type="ECO:0000256" key="4">
    <source>
        <dbReference type="ARBA" id="ARBA00023136"/>
    </source>
</evidence>
<dbReference type="EMBL" id="CP014143">
    <property type="protein sequence ID" value="AOS97254.1"/>
    <property type="molecule type" value="Genomic_DNA"/>
</dbReference>
<dbReference type="PANTHER" id="PTHR33507:SF4">
    <property type="entry name" value="NODULATION COMPETITIVENESS PROTEIN NFED"/>
    <property type="match status" value="1"/>
</dbReference>
<dbReference type="PANTHER" id="PTHR33507">
    <property type="entry name" value="INNER MEMBRANE PROTEIN YBBJ"/>
    <property type="match status" value="1"/>
</dbReference>
<evidence type="ECO:0000256" key="2">
    <source>
        <dbReference type="ARBA" id="ARBA00022692"/>
    </source>
</evidence>
<comment type="subcellular location">
    <subcellularLocation>
        <location evidence="1">Membrane</location>
        <topology evidence="1">Multi-pass membrane protein</topology>
    </subcellularLocation>
</comment>
<feature type="domain" description="NfeD1b N-terminal" evidence="9">
    <location>
        <begin position="44"/>
        <end position="142"/>
    </location>
</feature>
<dbReference type="PATRIC" id="fig|1769779.3.peg.1825"/>
<dbReference type="Pfam" id="PF25145">
    <property type="entry name" value="NfeD1b_N"/>
    <property type="match status" value="1"/>
</dbReference>
<feature type="transmembrane region" description="Helical" evidence="6">
    <location>
        <begin position="372"/>
        <end position="391"/>
    </location>
</feature>
<evidence type="ECO:0000313" key="11">
    <source>
        <dbReference type="Proteomes" id="UP000095672"/>
    </source>
</evidence>
<evidence type="ECO:0000256" key="1">
    <source>
        <dbReference type="ARBA" id="ARBA00004141"/>
    </source>
</evidence>
<dbReference type="InterPro" id="IPR002810">
    <property type="entry name" value="NfeD-like_C"/>
</dbReference>
<dbReference type="InterPro" id="IPR056738">
    <property type="entry name" value="NfeD1b_N"/>
</dbReference>